<organism evidence="7 8">
    <name type="scientific">Mesorhabditis spiculigera</name>
    <dbReference type="NCBI Taxonomy" id="96644"/>
    <lineage>
        <taxon>Eukaryota</taxon>
        <taxon>Metazoa</taxon>
        <taxon>Ecdysozoa</taxon>
        <taxon>Nematoda</taxon>
        <taxon>Chromadorea</taxon>
        <taxon>Rhabditida</taxon>
        <taxon>Rhabditina</taxon>
        <taxon>Rhabditomorpha</taxon>
        <taxon>Rhabditoidea</taxon>
        <taxon>Rhabditidae</taxon>
        <taxon>Mesorhabditinae</taxon>
        <taxon>Mesorhabditis</taxon>
    </lineage>
</organism>
<dbReference type="Pfam" id="PF12937">
    <property type="entry name" value="F-box-like"/>
    <property type="match status" value="1"/>
</dbReference>
<keyword evidence="1 4" id="KW-0853">WD repeat</keyword>
<dbReference type="SUPFAM" id="SSF50978">
    <property type="entry name" value="WD40 repeat-like"/>
    <property type="match status" value="1"/>
</dbReference>
<evidence type="ECO:0000256" key="2">
    <source>
        <dbReference type="ARBA" id="ARBA00022737"/>
    </source>
</evidence>
<evidence type="ECO:0000259" key="6">
    <source>
        <dbReference type="PROSITE" id="PS50181"/>
    </source>
</evidence>
<dbReference type="SMART" id="SM00320">
    <property type="entry name" value="WD40"/>
    <property type="match status" value="5"/>
</dbReference>
<dbReference type="SUPFAM" id="SSF81383">
    <property type="entry name" value="F-box domain"/>
    <property type="match status" value="1"/>
</dbReference>
<feature type="repeat" description="WD" evidence="4">
    <location>
        <begin position="406"/>
        <end position="445"/>
    </location>
</feature>
<feature type="repeat" description="WD" evidence="4">
    <location>
        <begin position="293"/>
        <end position="332"/>
    </location>
</feature>
<dbReference type="Pfam" id="PF00400">
    <property type="entry name" value="WD40"/>
    <property type="match status" value="5"/>
</dbReference>
<dbReference type="PROSITE" id="PS50082">
    <property type="entry name" value="WD_REPEATS_2"/>
    <property type="match status" value="4"/>
</dbReference>
<gene>
    <name evidence="7" type="ORF">MSPICULIGERA_LOCUS13802</name>
</gene>
<proteinExistence type="predicted"/>
<reference evidence="7" key="1">
    <citation type="submission" date="2023-06" db="EMBL/GenBank/DDBJ databases">
        <authorList>
            <person name="Delattre M."/>
        </authorList>
    </citation>
    <scope>NUCLEOTIDE SEQUENCE</scope>
    <source>
        <strain evidence="7">AF72</strain>
    </source>
</reference>
<dbReference type="InterPro" id="IPR015943">
    <property type="entry name" value="WD40/YVTN_repeat-like_dom_sf"/>
</dbReference>
<keyword evidence="3" id="KW-0833">Ubl conjugation pathway</keyword>
<evidence type="ECO:0000313" key="8">
    <source>
        <dbReference type="Proteomes" id="UP001177023"/>
    </source>
</evidence>
<dbReference type="Pfam" id="PF12125">
    <property type="entry name" value="Beta-TrCP_D"/>
    <property type="match status" value="1"/>
</dbReference>
<dbReference type="Gene3D" id="1.20.1280.50">
    <property type="match status" value="1"/>
</dbReference>
<dbReference type="GO" id="GO:0046983">
    <property type="term" value="F:protein dimerization activity"/>
    <property type="evidence" value="ECO:0007669"/>
    <property type="project" value="InterPro"/>
</dbReference>
<dbReference type="PANTHER" id="PTHR14604:SF4">
    <property type="entry name" value="F-BOX DOMAIN-CONTAINING PROTEIN"/>
    <property type="match status" value="1"/>
</dbReference>
<dbReference type="PANTHER" id="PTHR14604">
    <property type="entry name" value="WD40 REPEAT PF20"/>
    <property type="match status" value="1"/>
</dbReference>
<dbReference type="PROSITE" id="PS50181">
    <property type="entry name" value="FBOX"/>
    <property type="match status" value="1"/>
</dbReference>
<dbReference type="Gene3D" id="2.130.10.10">
    <property type="entry name" value="YVTN repeat-like/Quinoprotein amine dehydrogenase"/>
    <property type="match status" value="1"/>
</dbReference>
<dbReference type="AlphaFoldDB" id="A0AA36G0X7"/>
<protein>
    <recommendedName>
        <fullName evidence="6">F-box domain-containing protein</fullName>
    </recommendedName>
</protein>
<dbReference type="InterPro" id="IPR036322">
    <property type="entry name" value="WD40_repeat_dom_sf"/>
</dbReference>
<dbReference type="InterPro" id="IPR021977">
    <property type="entry name" value="Beta-TrCP_D"/>
</dbReference>
<evidence type="ECO:0000256" key="1">
    <source>
        <dbReference type="ARBA" id="ARBA00022574"/>
    </source>
</evidence>
<dbReference type="SMART" id="SM00256">
    <property type="entry name" value="FBOX"/>
    <property type="match status" value="1"/>
</dbReference>
<dbReference type="InterPro" id="IPR050995">
    <property type="entry name" value="WD-F-box_domain-protein"/>
</dbReference>
<evidence type="ECO:0000256" key="3">
    <source>
        <dbReference type="ARBA" id="ARBA00022786"/>
    </source>
</evidence>
<keyword evidence="2" id="KW-0677">Repeat</keyword>
<dbReference type="PRINTS" id="PR00320">
    <property type="entry name" value="GPROTEINBRPT"/>
</dbReference>
<dbReference type="InterPro" id="IPR001810">
    <property type="entry name" value="F-box_dom"/>
</dbReference>
<dbReference type="InterPro" id="IPR019775">
    <property type="entry name" value="WD40_repeat_CS"/>
</dbReference>
<feature type="non-terminal residue" evidence="7">
    <location>
        <position position="539"/>
    </location>
</feature>
<dbReference type="CDD" id="cd00200">
    <property type="entry name" value="WD40"/>
    <property type="match status" value="1"/>
</dbReference>
<dbReference type="Proteomes" id="UP001177023">
    <property type="component" value="Unassembled WGS sequence"/>
</dbReference>
<sequence>MKLPTEAAGDGMQCDADSDPDTTQLPTTYQEHDLPGSSTPDAERAPTDLFAVLSIGDSLPHLDPNNKSYQAMVDGLKVFGQWPEQEQVHFVQLLISKMGHQQLGSIESFLRPMLMRDFITLLPKGTAEQILMQVDERCLVQCELVCRRWRAVIAYGQLWRKLIERKVRSDDMWRGLVEKRGWLQYLLGARIQNEINVCKRLGLPYDQVKNTEEFVYKLHNFYRNLCPRIKSDIERVEENWRNGRHAHQRIECQSENSRGVYCLQYDDEKIVSGLRDNTIKLWNRRDLSLTQVLTGHTGSVLCLQYDSRIIISGSSDSTVRVWDIETGECLNTLIHHGEAVLHLRFGNGTMVTCSKDRSITVWNMVSPQEITVRRVLLGHRAAVNAVDFDNEHIVWSVDDCQFIRTLSGHRRGIACLQYREGLVVSGSSDFTIRLWEIASGTCLRTLEGHNELVRCIRFDNKRIISGAYDGKIKIWDMNGALDPRSNLSNLCLATLEQHQGRVFRLQFDEFQLPAPALAGQLPGAMHQQQDDDDNDADVD</sequence>
<dbReference type="InterPro" id="IPR001680">
    <property type="entry name" value="WD40_rpt"/>
</dbReference>
<evidence type="ECO:0000256" key="4">
    <source>
        <dbReference type="PROSITE-ProRule" id="PRU00221"/>
    </source>
</evidence>
<comment type="caution">
    <text evidence="7">The sequence shown here is derived from an EMBL/GenBank/DDBJ whole genome shotgun (WGS) entry which is preliminary data.</text>
</comment>
<evidence type="ECO:0000256" key="5">
    <source>
        <dbReference type="SAM" id="MobiDB-lite"/>
    </source>
</evidence>
<dbReference type="PROSITE" id="PS00678">
    <property type="entry name" value="WD_REPEATS_1"/>
    <property type="match status" value="4"/>
</dbReference>
<dbReference type="EMBL" id="CATQJA010002639">
    <property type="protein sequence ID" value="CAJ0575492.1"/>
    <property type="molecule type" value="Genomic_DNA"/>
</dbReference>
<feature type="region of interest" description="Disordered" evidence="5">
    <location>
        <begin position="1"/>
        <end position="43"/>
    </location>
</feature>
<accession>A0AA36G0X7</accession>
<feature type="repeat" description="WD" evidence="4">
    <location>
        <begin position="333"/>
        <end position="372"/>
    </location>
</feature>
<dbReference type="InterPro" id="IPR020472">
    <property type="entry name" value="WD40_PAC1"/>
</dbReference>
<feature type="domain" description="F-box" evidence="6">
    <location>
        <begin position="116"/>
        <end position="162"/>
    </location>
</feature>
<dbReference type="SMART" id="SM01028">
    <property type="entry name" value="Beta-TrCP_D"/>
    <property type="match status" value="1"/>
</dbReference>
<dbReference type="PROSITE" id="PS50294">
    <property type="entry name" value="WD_REPEATS_REGION"/>
    <property type="match status" value="3"/>
</dbReference>
<keyword evidence="8" id="KW-1185">Reference proteome</keyword>
<name>A0AA36G0X7_9BILA</name>
<evidence type="ECO:0000313" key="7">
    <source>
        <dbReference type="EMBL" id="CAJ0575492.1"/>
    </source>
</evidence>
<dbReference type="Gene3D" id="6.10.250.1840">
    <property type="match status" value="1"/>
</dbReference>
<dbReference type="InterPro" id="IPR036047">
    <property type="entry name" value="F-box-like_dom_sf"/>
</dbReference>
<feature type="repeat" description="WD" evidence="4">
    <location>
        <begin position="446"/>
        <end position="478"/>
    </location>
</feature>